<evidence type="ECO:0000259" key="14">
    <source>
        <dbReference type="Pfam" id="PF00593"/>
    </source>
</evidence>
<name>A0A2S4HIZ2_9GAMM</name>
<keyword evidence="16" id="KW-0675">Receptor</keyword>
<evidence type="ECO:0000256" key="10">
    <source>
        <dbReference type="ARBA" id="ARBA00023237"/>
    </source>
</evidence>
<evidence type="ECO:0000313" key="17">
    <source>
        <dbReference type="EMBL" id="RNL66689.1"/>
    </source>
</evidence>
<keyword evidence="8 12" id="KW-0798">TonB box</keyword>
<evidence type="ECO:0000256" key="11">
    <source>
        <dbReference type="PROSITE-ProRule" id="PRU01360"/>
    </source>
</evidence>
<dbReference type="EMBL" id="RHGB01000003">
    <property type="protein sequence ID" value="RNL66689.1"/>
    <property type="molecule type" value="Genomic_DNA"/>
</dbReference>
<keyword evidence="6" id="KW-0408">Iron</keyword>
<evidence type="ECO:0000256" key="3">
    <source>
        <dbReference type="ARBA" id="ARBA00022452"/>
    </source>
</evidence>
<dbReference type="InterPro" id="IPR039426">
    <property type="entry name" value="TonB-dep_rcpt-like"/>
</dbReference>
<feature type="domain" description="TonB-dependent receptor plug" evidence="15">
    <location>
        <begin position="41"/>
        <end position="147"/>
    </location>
</feature>
<evidence type="ECO:0000256" key="9">
    <source>
        <dbReference type="ARBA" id="ARBA00023136"/>
    </source>
</evidence>
<evidence type="ECO:0000313" key="16">
    <source>
        <dbReference type="EMBL" id="POP53965.1"/>
    </source>
</evidence>
<dbReference type="GO" id="GO:0006826">
    <property type="term" value="P:iron ion transport"/>
    <property type="evidence" value="ECO:0007669"/>
    <property type="project" value="UniProtKB-KW"/>
</dbReference>
<dbReference type="InterPro" id="IPR036942">
    <property type="entry name" value="Beta-barrel_TonB_sf"/>
</dbReference>
<keyword evidence="7" id="KW-0406">Ion transport</keyword>
<dbReference type="RefSeq" id="WP_103683163.1">
    <property type="nucleotide sequence ID" value="NZ_PQGG01000009.1"/>
</dbReference>
<dbReference type="InterPro" id="IPR000531">
    <property type="entry name" value="Beta-barrel_TonB"/>
</dbReference>
<reference evidence="16" key="1">
    <citation type="submission" date="2018-01" db="EMBL/GenBank/DDBJ databases">
        <authorList>
            <person name="Yu X.-D."/>
        </authorList>
    </citation>
    <scope>NUCLEOTIDE SEQUENCE</scope>
    <source>
        <strain evidence="16">ZX-21</strain>
    </source>
</reference>
<reference evidence="17 19" key="2">
    <citation type="submission" date="2018-10" db="EMBL/GenBank/DDBJ databases">
        <title>Draft genome sequence of Zhongshania sp. DSW25-10.</title>
        <authorList>
            <person name="Oh J."/>
        </authorList>
    </citation>
    <scope>NUCLEOTIDE SEQUENCE [LARGE SCALE GENOMIC DNA]</scope>
    <source>
        <strain evidence="17 19">DSW25-10</strain>
    </source>
</reference>
<feature type="chain" id="PRO_5015583804" evidence="13">
    <location>
        <begin position="22"/>
        <end position="763"/>
    </location>
</feature>
<dbReference type="PANTHER" id="PTHR32552:SF81">
    <property type="entry name" value="TONB-DEPENDENT OUTER MEMBRANE RECEPTOR"/>
    <property type="match status" value="1"/>
</dbReference>
<dbReference type="PANTHER" id="PTHR32552">
    <property type="entry name" value="FERRICHROME IRON RECEPTOR-RELATED"/>
    <property type="match status" value="1"/>
</dbReference>
<keyword evidence="10 11" id="KW-0998">Cell outer membrane</keyword>
<evidence type="ECO:0000256" key="8">
    <source>
        <dbReference type="ARBA" id="ARBA00023077"/>
    </source>
</evidence>
<comment type="caution">
    <text evidence="16">The sequence shown here is derived from an EMBL/GenBank/DDBJ whole genome shotgun (WGS) entry which is preliminary data.</text>
</comment>
<keyword evidence="9 11" id="KW-0472">Membrane</keyword>
<comment type="subcellular location">
    <subcellularLocation>
        <location evidence="1 11">Cell outer membrane</location>
        <topology evidence="1 11">Multi-pass membrane protein</topology>
    </subcellularLocation>
</comment>
<comment type="similarity">
    <text evidence="11 12">Belongs to the TonB-dependent receptor family.</text>
</comment>
<feature type="signal peptide" evidence="13">
    <location>
        <begin position="1"/>
        <end position="21"/>
    </location>
</feature>
<feature type="domain" description="TonB-dependent receptor-like beta-barrel" evidence="14">
    <location>
        <begin position="249"/>
        <end position="729"/>
    </location>
</feature>
<evidence type="ECO:0000256" key="6">
    <source>
        <dbReference type="ARBA" id="ARBA00023004"/>
    </source>
</evidence>
<dbReference type="Proteomes" id="UP000237222">
    <property type="component" value="Unassembled WGS sequence"/>
</dbReference>
<organism evidence="16 18">
    <name type="scientific">Zhongshania marina</name>
    <dbReference type="NCBI Taxonomy" id="2304603"/>
    <lineage>
        <taxon>Bacteria</taxon>
        <taxon>Pseudomonadati</taxon>
        <taxon>Pseudomonadota</taxon>
        <taxon>Gammaproteobacteria</taxon>
        <taxon>Cellvibrionales</taxon>
        <taxon>Spongiibacteraceae</taxon>
        <taxon>Zhongshania</taxon>
    </lineage>
</organism>
<dbReference type="Pfam" id="PF07715">
    <property type="entry name" value="Plug"/>
    <property type="match status" value="1"/>
</dbReference>
<dbReference type="InterPro" id="IPR012910">
    <property type="entry name" value="Plug_dom"/>
</dbReference>
<evidence type="ECO:0000313" key="18">
    <source>
        <dbReference type="Proteomes" id="UP000237222"/>
    </source>
</evidence>
<dbReference type="Pfam" id="PF00593">
    <property type="entry name" value="TonB_dep_Rec_b-barrel"/>
    <property type="match status" value="1"/>
</dbReference>
<evidence type="ECO:0000313" key="19">
    <source>
        <dbReference type="Proteomes" id="UP000274695"/>
    </source>
</evidence>
<proteinExistence type="inferred from homology"/>
<dbReference type="Proteomes" id="UP000274695">
    <property type="component" value="Unassembled WGS sequence"/>
</dbReference>
<keyword evidence="3 11" id="KW-1134">Transmembrane beta strand</keyword>
<evidence type="ECO:0000256" key="12">
    <source>
        <dbReference type="RuleBase" id="RU003357"/>
    </source>
</evidence>
<sequence>MKGRLVFHVMMLSAVSSAAQAAGNRFLEEVVVTAQKREQSQQEVPISIQAYGGEKLEAFGIEDTTQLAQIVPNLQFTSSAGYNLIYLRGVGTDAFALSSDPSVATYIDGVYLPAAHGVLQSFAGVERVEVLKGPQGTLFGRNSTGGAISVVTKDPDPNEIVAELSADFGNYNQETYKAHLSLPVTETLAFSISALSDRRDEFYTQNGNKLPEKFTDAGRVKIAWFPTENLDFGFTYFKSHQGEANSAVAENNQPSALGGLLGIPAGEVDYNSETDFQGGLESHQEIYYVDATLSLSWADIKAMASDVFVPSDYSAIDFDGSNQGIARFDSRDQFSDYRTFELQVTSNPEGWMGDSFEWVMGYYYYESEAGYPDVSLFVGPNLVKNILLENRSPALDPLYEVLDSVLDIVGGLPVVSNTPLGEDGIDLQLEGLLGTESHSVYFQTTWSPTSWFDFTVGGRYQEEDRFLLAANSAIVLTDLTKVNLFDFDLDSQKSTNFSPKAVASFYPAEDVMVYASWSQGYKSATYNIISIYTPPDYVEPEEVTNIELGIKSDWLDKNLRINAAVFDIEIDNLQSGFVSLLAGGAVTLENAGAAKIQGVEFDFVYSPTPVLNPGLVLAGGAGYLDAIYEEYKNGSGYDEATGLFSSNLDFSGNRIGRTPDLTANITIAQVLEIGDFGELEIAVDHYYNSGFYYSPQNTVEEPEYTLTNGRVSFLYTPLNLRLTGYAKNILETEYHYAKFQTDFGVNQTLGAPKQYGLRLEWQY</sequence>
<dbReference type="PROSITE" id="PS52016">
    <property type="entry name" value="TONB_DEPENDENT_REC_3"/>
    <property type="match status" value="1"/>
</dbReference>
<dbReference type="SUPFAM" id="SSF56935">
    <property type="entry name" value="Porins"/>
    <property type="match status" value="1"/>
</dbReference>
<evidence type="ECO:0000256" key="2">
    <source>
        <dbReference type="ARBA" id="ARBA00022448"/>
    </source>
</evidence>
<evidence type="ECO:0000256" key="7">
    <source>
        <dbReference type="ARBA" id="ARBA00023065"/>
    </source>
</evidence>
<gene>
    <name evidence="16" type="ORF">C0068_03750</name>
    <name evidence="17" type="ORF">D0911_03885</name>
</gene>
<keyword evidence="4" id="KW-0410">Iron transport</keyword>
<dbReference type="GO" id="GO:0009279">
    <property type="term" value="C:cell outer membrane"/>
    <property type="evidence" value="ECO:0007669"/>
    <property type="project" value="UniProtKB-SubCell"/>
</dbReference>
<protein>
    <submittedName>
        <fullName evidence="16">TonB-dependent receptor</fullName>
    </submittedName>
</protein>
<evidence type="ECO:0000256" key="1">
    <source>
        <dbReference type="ARBA" id="ARBA00004571"/>
    </source>
</evidence>
<dbReference type="AlphaFoldDB" id="A0A2S4HIZ2"/>
<accession>A0A2S4HIZ2</accession>
<dbReference type="Gene3D" id="2.40.170.20">
    <property type="entry name" value="TonB-dependent receptor, beta-barrel domain"/>
    <property type="match status" value="2"/>
</dbReference>
<dbReference type="OrthoDB" id="7051185at2"/>
<evidence type="ECO:0000256" key="5">
    <source>
        <dbReference type="ARBA" id="ARBA00022692"/>
    </source>
</evidence>
<keyword evidence="5 11" id="KW-0812">Transmembrane</keyword>
<keyword evidence="13" id="KW-0732">Signal</keyword>
<evidence type="ECO:0000256" key="13">
    <source>
        <dbReference type="SAM" id="SignalP"/>
    </source>
</evidence>
<keyword evidence="19" id="KW-1185">Reference proteome</keyword>
<dbReference type="EMBL" id="PQGG01000009">
    <property type="protein sequence ID" value="POP53965.1"/>
    <property type="molecule type" value="Genomic_DNA"/>
</dbReference>
<evidence type="ECO:0000259" key="15">
    <source>
        <dbReference type="Pfam" id="PF07715"/>
    </source>
</evidence>
<evidence type="ECO:0000256" key="4">
    <source>
        <dbReference type="ARBA" id="ARBA00022496"/>
    </source>
</evidence>
<keyword evidence="2 11" id="KW-0813">Transport</keyword>